<dbReference type="Proteomes" id="UP000277999">
    <property type="component" value="Unassembled WGS sequence"/>
</dbReference>
<comment type="caution">
    <text evidence="1">The sequence shown here is derived from an EMBL/GenBank/DDBJ whole genome shotgun (WGS) entry which is preliminary data.</text>
</comment>
<dbReference type="RefSeq" id="WP_122059990.1">
    <property type="nucleotide sequence ID" value="NZ_RFAQ01000074.1"/>
</dbReference>
<evidence type="ECO:0000313" key="1">
    <source>
        <dbReference type="EMBL" id="RMC95195.1"/>
    </source>
</evidence>
<sequence length="79" mass="9463">MNMNDLETVSYKVKNYNDLFEYYGDMSKFICEHENIFSIEDQINFLKDANKTMNEFSKFVKDNQTELFVMYLIGGMMNE</sequence>
<dbReference type="AlphaFoldDB" id="A0A3M0SAB0"/>
<accession>A0A3M0SAB0</accession>
<dbReference type="EMBL" id="RFAQ01000074">
    <property type="protein sequence ID" value="RMC95195.1"/>
    <property type="molecule type" value="Genomic_DNA"/>
</dbReference>
<evidence type="ECO:0000313" key="2">
    <source>
        <dbReference type="Proteomes" id="UP000277999"/>
    </source>
</evidence>
<proteinExistence type="predicted"/>
<protein>
    <submittedName>
        <fullName evidence="1">Uncharacterized protein</fullName>
    </submittedName>
</protein>
<name>A0A3M0SAB0_9CLOT</name>
<reference evidence="1 2" key="1">
    <citation type="submission" date="2018-10" db="EMBL/GenBank/DDBJ databases">
        <title>Genome-centric metagenomics revealed C2 chemical producing, CO utilizing Clostridium with novel acetogenic gene cluster.</title>
        <authorList>
            <person name="Kang H."/>
            <person name="Park B."/>
            <person name="Choi I.G."/>
            <person name="Chang I.S."/>
        </authorList>
    </citation>
    <scope>NUCLEOTIDE SEQUENCE [LARGE SCALE GENOMIC DNA]</scope>
    <source>
        <strain evidence="1 2">H21-9</strain>
    </source>
</reference>
<organism evidence="1 2">
    <name type="scientific">Clostridium autoethanogenum</name>
    <dbReference type="NCBI Taxonomy" id="84023"/>
    <lineage>
        <taxon>Bacteria</taxon>
        <taxon>Bacillati</taxon>
        <taxon>Bacillota</taxon>
        <taxon>Clostridia</taxon>
        <taxon>Eubacteriales</taxon>
        <taxon>Clostridiaceae</taxon>
        <taxon>Clostridium</taxon>
    </lineage>
</organism>
<gene>
    <name evidence="1" type="ORF">D9O40_16790</name>
</gene>